<dbReference type="AlphaFoldDB" id="A0A2V0RBH3"/>
<protein>
    <recommendedName>
        <fullName evidence="4">SMODS and SLOG-associating 2TM effector domain-containing protein</fullName>
    </recommendedName>
</protein>
<sequence>MSGPDLDDWRRREEHISKIDDSVKHGHFAYKKRYERARKQLSYYKVPIIVLSSVNSVFSVGAERYFERHVIAAVTCILALTVGVVQALQIFFQVDERRENYLTTCRDMRRLHLKIMGTLNLERPQRACSADKFMAEIQAEYLEIIDKAVVIHTRKRDPMFGRLTMSAAGELDLPALSTSERSYDVPEPFESSSADSS</sequence>
<comment type="caution">
    <text evidence="3">The sequence shown here is derived from an EMBL/GenBank/DDBJ whole genome shotgun (WGS) entry which is preliminary data.</text>
</comment>
<proteinExistence type="predicted"/>
<reference evidence="3" key="1">
    <citation type="submission" date="2017-04" db="EMBL/GenBank/DDBJ databases">
        <title>Unveiling RNA virosphere associated with marine microorganisms.</title>
        <authorList>
            <person name="Urayama S."/>
            <person name="Takaki Y."/>
            <person name="Nishi S."/>
            <person name="Yoshida Y."/>
            <person name="Deguchi S."/>
            <person name="Takai K."/>
            <person name="Nunoura T."/>
        </authorList>
    </citation>
    <scope>NUCLEOTIDE SEQUENCE</scope>
</reference>
<feature type="transmembrane region" description="Helical" evidence="2">
    <location>
        <begin position="70"/>
        <end position="92"/>
    </location>
</feature>
<keyword evidence="2" id="KW-0472">Membrane</keyword>
<keyword evidence="2" id="KW-1133">Transmembrane helix</keyword>
<evidence type="ECO:0008006" key="4">
    <source>
        <dbReference type="Google" id="ProtNLM"/>
    </source>
</evidence>
<organism evidence="3">
    <name type="scientific">viral metagenome</name>
    <dbReference type="NCBI Taxonomy" id="1070528"/>
    <lineage>
        <taxon>unclassified sequences</taxon>
        <taxon>metagenomes</taxon>
        <taxon>organismal metagenomes</taxon>
    </lineage>
</organism>
<accession>A0A2V0RBH3</accession>
<name>A0A2V0RBH3_9ZZZZ</name>
<evidence type="ECO:0000256" key="2">
    <source>
        <dbReference type="SAM" id="Phobius"/>
    </source>
</evidence>
<keyword evidence="2" id="KW-0812">Transmembrane</keyword>
<evidence type="ECO:0000313" key="3">
    <source>
        <dbReference type="EMBL" id="GBH22504.1"/>
    </source>
</evidence>
<evidence type="ECO:0000256" key="1">
    <source>
        <dbReference type="SAM" id="MobiDB-lite"/>
    </source>
</evidence>
<feature type="transmembrane region" description="Helical" evidence="2">
    <location>
        <begin position="41"/>
        <end position="58"/>
    </location>
</feature>
<dbReference type="EMBL" id="BDQC01000121">
    <property type="protein sequence ID" value="GBH22504.1"/>
    <property type="molecule type" value="Genomic_RNA"/>
</dbReference>
<feature type="region of interest" description="Disordered" evidence="1">
    <location>
        <begin position="178"/>
        <end position="197"/>
    </location>
</feature>